<dbReference type="Gene3D" id="3.40.50.1820">
    <property type="entry name" value="alpha/beta hydrolase"/>
    <property type="match status" value="1"/>
</dbReference>
<organism evidence="5 6">
    <name type="scientific">Litoribaculum gwangyangense</name>
    <dbReference type="NCBI Taxonomy" id="1130722"/>
    <lineage>
        <taxon>Bacteria</taxon>
        <taxon>Pseudomonadati</taxon>
        <taxon>Bacteroidota</taxon>
        <taxon>Flavobacteriia</taxon>
        <taxon>Flavobacteriales</taxon>
        <taxon>Flavobacteriaceae</taxon>
        <taxon>Litoribaculum</taxon>
    </lineage>
</organism>
<evidence type="ECO:0000259" key="3">
    <source>
        <dbReference type="Pfam" id="PF01738"/>
    </source>
</evidence>
<evidence type="ECO:0000256" key="2">
    <source>
        <dbReference type="ARBA" id="ARBA00022801"/>
    </source>
</evidence>
<dbReference type="Pfam" id="PF20434">
    <property type="entry name" value="BD-FAE"/>
    <property type="match status" value="1"/>
</dbReference>
<sequence>MVPMINKIKIQQIKTIMKGAYIFTILISLLFIKTNCFSQEKIQYKQIDSTKLFMQVYYPEKMDAKQQYPAMVFFFGGGWNKGSMKQFEPHAKYFSKRGLVCFLVDYRVTNRHQSTPFESLKDAKSAIRFVRENAIKYHIDPSKIIASGGSAGGQLAAAAALIEGYNEDTDNTIISCKPNALVLFNPAIDNGPAGVGYDRIGNAYKNFSPLHNIEKGAPPTIIFQGTIDNLIPVETVKYYQTVMQKVGSPCELLLYEGKEHGFFNYNKIENYKDTVSKTDTFLQTLGYLKKEPIIEIR</sequence>
<feature type="domain" description="Dienelactone hydrolase" evidence="3">
    <location>
        <begin position="205"/>
        <end position="288"/>
    </location>
</feature>
<dbReference type="InterPro" id="IPR050300">
    <property type="entry name" value="GDXG_lipolytic_enzyme"/>
</dbReference>
<evidence type="ECO:0000256" key="1">
    <source>
        <dbReference type="ARBA" id="ARBA00010515"/>
    </source>
</evidence>
<feature type="domain" description="BD-FAE-like" evidence="4">
    <location>
        <begin position="54"/>
        <end position="167"/>
    </location>
</feature>
<evidence type="ECO:0000313" key="5">
    <source>
        <dbReference type="EMBL" id="GAA4818105.1"/>
    </source>
</evidence>
<accession>A0ABP9CTT8</accession>
<dbReference type="InterPro" id="IPR049492">
    <property type="entry name" value="BD-FAE-like_dom"/>
</dbReference>
<dbReference type="GO" id="GO:0016787">
    <property type="term" value="F:hydrolase activity"/>
    <property type="evidence" value="ECO:0007669"/>
    <property type="project" value="UniProtKB-KW"/>
</dbReference>
<keyword evidence="2 5" id="KW-0378">Hydrolase</keyword>
<reference evidence="6" key="1">
    <citation type="journal article" date="2019" name="Int. J. Syst. Evol. Microbiol.">
        <title>The Global Catalogue of Microorganisms (GCM) 10K type strain sequencing project: providing services to taxonomists for standard genome sequencing and annotation.</title>
        <authorList>
            <consortium name="The Broad Institute Genomics Platform"/>
            <consortium name="The Broad Institute Genome Sequencing Center for Infectious Disease"/>
            <person name="Wu L."/>
            <person name="Ma J."/>
        </authorList>
    </citation>
    <scope>NUCLEOTIDE SEQUENCE [LARGE SCALE GENOMIC DNA]</scope>
    <source>
        <strain evidence="6">JCM 18325</strain>
    </source>
</reference>
<gene>
    <name evidence="5" type="ORF">GCM10023330_28680</name>
</gene>
<dbReference type="Pfam" id="PF01738">
    <property type="entry name" value="DLH"/>
    <property type="match status" value="1"/>
</dbReference>
<dbReference type="InterPro" id="IPR002925">
    <property type="entry name" value="Dienelactn_hydro"/>
</dbReference>
<keyword evidence="6" id="KW-1185">Reference proteome</keyword>
<name>A0ABP9CTT8_9FLAO</name>
<dbReference type="SUPFAM" id="SSF53474">
    <property type="entry name" value="alpha/beta-Hydrolases"/>
    <property type="match status" value="1"/>
</dbReference>
<dbReference type="InterPro" id="IPR029058">
    <property type="entry name" value="AB_hydrolase_fold"/>
</dbReference>
<proteinExistence type="inferred from homology"/>
<evidence type="ECO:0000313" key="6">
    <source>
        <dbReference type="Proteomes" id="UP001501433"/>
    </source>
</evidence>
<comment type="similarity">
    <text evidence="1">Belongs to the 'GDXG' lipolytic enzyme family.</text>
</comment>
<dbReference type="PANTHER" id="PTHR48081">
    <property type="entry name" value="AB HYDROLASE SUPERFAMILY PROTEIN C4A8.06C"/>
    <property type="match status" value="1"/>
</dbReference>
<protein>
    <submittedName>
        <fullName evidence="5">Alpha/beta hydrolase</fullName>
    </submittedName>
</protein>
<comment type="caution">
    <text evidence="5">The sequence shown here is derived from an EMBL/GenBank/DDBJ whole genome shotgun (WGS) entry which is preliminary data.</text>
</comment>
<dbReference type="EMBL" id="BAABJW010000005">
    <property type="protein sequence ID" value="GAA4818105.1"/>
    <property type="molecule type" value="Genomic_DNA"/>
</dbReference>
<evidence type="ECO:0000259" key="4">
    <source>
        <dbReference type="Pfam" id="PF20434"/>
    </source>
</evidence>
<dbReference type="Proteomes" id="UP001501433">
    <property type="component" value="Unassembled WGS sequence"/>
</dbReference>
<dbReference type="PANTHER" id="PTHR48081:SF30">
    <property type="entry name" value="ACETYL-HYDROLASE LIPR-RELATED"/>
    <property type="match status" value="1"/>
</dbReference>